<dbReference type="AlphaFoldDB" id="A0A4E0PSX3"/>
<accession>A0A4E0PSX3</accession>
<organism evidence="2 3">
    <name type="scientific">Methanolobus halotolerans</name>
    <dbReference type="NCBI Taxonomy" id="2052935"/>
    <lineage>
        <taxon>Archaea</taxon>
        <taxon>Methanobacteriati</taxon>
        <taxon>Methanobacteriota</taxon>
        <taxon>Stenosarchaea group</taxon>
        <taxon>Methanomicrobia</taxon>
        <taxon>Methanosarcinales</taxon>
        <taxon>Methanosarcinaceae</taxon>
        <taxon>Methanolobus</taxon>
    </lineage>
</organism>
<dbReference type="InterPro" id="IPR036390">
    <property type="entry name" value="WH_DNA-bd_sf"/>
</dbReference>
<comment type="caution">
    <text evidence="2">The sequence shown here is derived from an EMBL/GenBank/DDBJ whole genome shotgun (WGS) entry which is preliminary data.</text>
</comment>
<dbReference type="RefSeq" id="WP_135390584.1">
    <property type="nucleotide sequence ID" value="NZ_PGGK01000020.1"/>
</dbReference>
<dbReference type="InterPro" id="IPR036388">
    <property type="entry name" value="WH-like_DNA-bd_sf"/>
</dbReference>
<dbReference type="InterPro" id="IPR016490">
    <property type="entry name" value="Tscrpt_reg_HTH_AF0396-typ3"/>
</dbReference>
<dbReference type="InterPro" id="IPR013561">
    <property type="entry name" value="FilR1_middle_dom"/>
</dbReference>
<sequence length="261" mass="30467">MKQTLLDVIFASEKRKEVLLLLNERPQEMGHLLKSLNTTRQALLPQIKILENHYLIFHQKDVYELTSIGKLLVEKCIPLVGAIEFFSVDIEYLGTQKLEFIPPHLFTRVNEIGSSEVISPEIAEMYDLNEEFHDTSIKSKSALIISSFLYPNFCELTYELIKNGVEVHLIISPELMDRLRVHKYVNINILLESKLMHVYVYSKELNFLFMGCNDYYLIVNPLSQDGTTDRKYIMSNKKEALTWGRDFFEYYLKDSTPLTQL</sequence>
<proteinExistence type="predicted"/>
<evidence type="ECO:0000313" key="3">
    <source>
        <dbReference type="Proteomes" id="UP000297295"/>
    </source>
</evidence>
<evidence type="ECO:0000313" key="2">
    <source>
        <dbReference type="EMBL" id="TGC06996.1"/>
    </source>
</evidence>
<dbReference type="Gene3D" id="1.10.10.10">
    <property type="entry name" value="Winged helix-like DNA-binding domain superfamily/Winged helix DNA-binding domain"/>
    <property type="match status" value="1"/>
</dbReference>
<name>A0A4E0PSX3_9EURY</name>
<dbReference type="Proteomes" id="UP000297295">
    <property type="component" value="Unassembled WGS sequence"/>
</dbReference>
<keyword evidence="3" id="KW-1185">Reference proteome</keyword>
<dbReference type="OrthoDB" id="11410at2157"/>
<dbReference type="PIRSF" id="PIRSF006692">
    <property type="entry name" value="TF_HTH_AF0396_prd"/>
    <property type="match status" value="1"/>
</dbReference>
<dbReference type="EMBL" id="PGGK01000020">
    <property type="protein sequence ID" value="TGC06996.1"/>
    <property type="molecule type" value="Genomic_DNA"/>
</dbReference>
<dbReference type="Pfam" id="PF08350">
    <property type="entry name" value="FilR1_middle"/>
    <property type="match status" value="1"/>
</dbReference>
<feature type="domain" description="Methanogenesis regulatory protein FilR1 middle" evidence="1">
    <location>
        <begin position="125"/>
        <end position="253"/>
    </location>
</feature>
<dbReference type="InterPro" id="IPR011991">
    <property type="entry name" value="ArsR-like_HTH"/>
</dbReference>
<dbReference type="CDD" id="cd00090">
    <property type="entry name" value="HTH_ARSR"/>
    <property type="match status" value="1"/>
</dbReference>
<dbReference type="SUPFAM" id="SSF46785">
    <property type="entry name" value="Winged helix' DNA-binding domain"/>
    <property type="match status" value="1"/>
</dbReference>
<reference evidence="2 3" key="1">
    <citation type="submission" date="2017-11" db="EMBL/GenBank/DDBJ databases">
        <title>Isolation and Characterization of Methanogenic Archaea from Saline Meromictic Lake at Siberia.</title>
        <authorList>
            <person name="Shen Y."/>
            <person name="Huang H.-H."/>
            <person name="Lai M.-C."/>
            <person name="Chen S.-C."/>
        </authorList>
    </citation>
    <scope>NUCLEOTIDE SEQUENCE [LARGE SCALE GENOMIC DNA]</scope>
    <source>
        <strain evidence="2 3">SY-01</strain>
    </source>
</reference>
<protein>
    <submittedName>
        <fullName evidence="2">Transcriptional regulator</fullName>
    </submittedName>
</protein>
<gene>
    <name evidence="2" type="ORF">CUN85_12260</name>
</gene>
<evidence type="ECO:0000259" key="1">
    <source>
        <dbReference type="Pfam" id="PF08350"/>
    </source>
</evidence>